<feature type="domain" description="NIF system FeS cluster assembly NifU N-terminal" evidence="1">
    <location>
        <begin position="24"/>
        <end position="152"/>
    </location>
</feature>
<organism evidence="2 3">
    <name type="scientific">Candidatus Uhrbacteria bacterium RIFCSPHIGHO2_02_FULL_57_19</name>
    <dbReference type="NCBI Taxonomy" id="1802391"/>
    <lineage>
        <taxon>Bacteria</taxon>
        <taxon>Candidatus Uhriibacteriota</taxon>
    </lineage>
</organism>
<accession>A0A1F7U385</accession>
<comment type="caution">
    <text evidence="2">The sequence shown here is derived from an EMBL/GenBank/DDBJ whole genome shotgun (WGS) entry which is preliminary data.</text>
</comment>
<dbReference type="Pfam" id="PF01592">
    <property type="entry name" value="NifU_N"/>
    <property type="match status" value="1"/>
</dbReference>
<protein>
    <recommendedName>
        <fullName evidence="1">NIF system FeS cluster assembly NifU N-terminal domain-containing protein</fullName>
    </recommendedName>
</protein>
<evidence type="ECO:0000259" key="1">
    <source>
        <dbReference type="Pfam" id="PF01592"/>
    </source>
</evidence>
<dbReference type="InterPro" id="IPR002871">
    <property type="entry name" value="NIF_FeS_clus_asmbl_NifU_N"/>
</dbReference>
<reference evidence="2 3" key="1">
    <citation type="journal article" date="2016" name="Nat. Commun.">
        <title>Thousands of microbial genomes shed light on interconnected biogeochemical processes in an aquifer system.</title>
        <authorList>
            <person name="Anantharaman K."/>
            <person name="Brown C.T."/>
            <person name="Hug L.A."/>
            <person name="Sharon I."/>
            <person name="Castelle C.J."/>
            <person name="Probst A.J."/>
            <person name="Thomas B.C."/>
            <person name="Singh A."/>
            <person name="Wilkins M.J."/>
            <person name="Karaoz U."/>
            <person name="Brodie E.L."/>
            <person name="Williams K.H."/>
            <person name="Hubbard S.S."/>
            <person name="Banfield J.F."/>
        </authorList>
    </citation>
    <scope>NUCLEOTIDE SEQUENCE [LARGE SCALE GENOMIC DNA]</scope>
</reference>
<dbReference type="InterPro" id="IPR041854">
    <property type="entry name" value="BFD-like_2Fe2S-bd_dom_sf"/>
</dbReference>
<dbReference type="Gene3D" id="1.10.10.1100">
    <property type="entry name" value="BFD-like [2Fe-2S]-binding domain"/>
    <property type="match status" value="1"/>
</dbReference>
<evidence type="ECO:0000313" key="3">
    <source>
        <dbReference type="Proteomes" id="UP000176303"/>
    </source>
</evidence>
<dbReference type="GO" id="GO:0051536">
    <property type="term" value="F:iron-sulfur cluster binding"/>
    <property type="evidence" value="ECO:0007669"/>
    <property type="project" value="InterPro"/>
</dbReference>
<dbReference type="GO" id="GO:0016226">
    <property type="term" value="P:iron-sulfur cluster assembly"/>
    <property type="evidence" value="ECO:0007669"/>
    <property type="project" value="InterPro"/>
</dbReference>
<dbReference type="EMBL" id="MGDZ01000053">
    <property type="protein sequence ID" value="OGL72712.1"/>
    <property type="molecule type" value="Genomic_DNA"/>
</dbReference>
<dbReference type="SUPFAM" id="SSF82649">
    <property type="entry name" value="SufE/NifU"/>
    <property type="match status" value="1"/>
</dbReference>
<gene>
    <name evidence="2" type="ORF">A3D72_00545</name>
</gene>
<dbReference type="STRING" id="1802391.A3D72_00545"/>
<name>A0A1F7U385_9BACT</name>
<sequence length="221" mass="25008">MEAHTKTDGQAEVINQHTGERWVYSDIVKDHFFHPRNLLLEGAKEGEFDAEGMVGSPACGDVMYMWIKVNRESDRITDLKWKTFGCGSAIASTSMFSMMVTENGGMKIDDALKIRPQDVMVRLGGLPNRKIHCSVLADKAFRKAVNEYFRATAQYERVIIEGAKIIDQRLNITDKDIEEAVLEGAQTIEEVQQKLKVGVGDPDALPEIEQLIRFYKEKYYG</sequence>
<dbReference type="Proteomes" id="UP000176303">
    <property type="component" value="Unassembled WGS sequence"/>
</dbReference>
<proteinExistence type="predicted"/>
<evidence type="ECO:0000313" key="2">
    <source>
        <dbReference type="EMBL" id="OGL72712.1"/>
    </source>
</evidence>
<dbReference type="PANTHER" id="PTHR10093">
    <property type="entry name" value="IRON-SULFUR CLUSTER ASSEMBLY ENZYME NIFU HOMOLOG"/>
    <property type="match status" value="1"/>
</dbReference>
<dbReference type="GO" id="GO:0005506">
    <property type="term" value="F:iron ion binding"/>
    <property type="evidence" value="ECO:0007669"/>
    <property type="project" value="InterPro"/>
</dbReference>
<dbReference type="AlphaFoldDB" id="A0A1F7U385"/>
<dbReference type="CDD" id="cd06664">
    <property type="entry name" value="IscU_like"/>
    <property type="match status" value="1"/>
</dbReference>
<dbReference type="Gene3D" id="3.90.1010.10">
    <property type="match status" value="1"/>
</dbReference>